<name>A0A6J7XLV6_9CAUD</name>
<gene>
    <name evidence="2" type="ORF">UFOVP144_37</name>
</gene>
<accession>A0A6J7XLV6</accession>
<protein>
    <submittedName>
        <fullName evidence="2">Uncharacterized protein</fullName>
    </submittedName>
</protein>
<organism evidence="2">
    <name type="scientific">uncultured Caudovirales phage</name>
    <dbReference type="NCBI Taxonomy" id="2100421"/>
    <lineage>
        <taxon>Viruses</taxon>
        <taxon>Duplodnaviria</taxon>
        <taxon>Heunggongvirae</taxon>
        <taxon>Uroviricota</taxon>
        <taxon>Caudoviricetes</taxon>
        <taxon>Peduoviridae</taxon>
        <taxon>Maltschvirus</taxon>
        <taxon>Maltschvirus maltsch</taxon>
    </lineage>
</organism>
<evidence type="ECO:0000313" key="2">
    <source>
        <dbReference type="EMBL" id="CAB5238289.1"/>
    </source>
</evidence>
<feature type="region of interest" description="Disordered" evidence="1">
    <location>
        <begin position="1"/>
        <end position="24"/>
    </location>
</feature>
<evidence type="ECO:0000256" key="1">
    <source>
        <dbReference type="SAM" id="MobiDB-lite"/>
    </source>
</evidence>
<dbReference type="EMBL" id="LR798451">
    <property type="protein sequence ID" value="CAB5238289.1"/>
    <property type="molecule type" value="Genomic_DNA"/>
</dbReference>
<proteinExistence type="predicted"/>
<sequence length="111" mass="13086">MVSSYGTELKPMDMPTPNPHTHMQDPDTKELFTKMFMCVRYIDPYINMQDVLIAAYLYCKDNYNGEHSAYYKMMCQINFNYKGTDKQMIEDFPDAICALDILERNFKPITK</sequence>
<reference evidence="2" key="1">
    <citation type="submission" date="2020-05" db="EMBL/GenBank/DDBJ databases">
        <authorList>
            <person name="Chiriac C."/>
            <person name="Salcher M."/>
            <person name="Ghai R."/>
            <person name="Kavagutti S V."/>
        </authorList>
    </citation>
    <scope>NUCLEOTIDE SEQUENCE</scope>
</reference>